<dbReference type="Proteomes" id="UP001151518">
    <property type="component" value="Unassembled WGS sequence"/>
</dbReference>
<feature type="compositionally biased region" description="Polar residues" evidence="4">
    <location>
        <begin position="34"/>
        <end position="64"/>
    </location>
</feature>
<dbReference type="GO" id="GO:0005681">
    <property type="term" value="C:spliceosomal complex"/>
    <property type="evidence" value="ECO:0007669"/>
    <property type="project" value="TreeGrafter"/>
</dbReference>
<evidence type="ECO:0000256" key="1">
    <source>
        <dbReference type="ARBA" id="ARBA00004123"/>
    </source>
</evidence>
<evidence type="ECO:0000256" key="3">
    <source>
        <dbReference type="ARBA" id="ARBA00023242"/>
    </source>
</evidence>
<feature type="region of interest" description="Disordered" evidence="4">
    <location>
        <begin position="240"/>
        <end position="259"/>
    </location>
</feature>
<dbReference type="Pfam" id="PF07052">
    <property type="entry name" value="Hep_59"/>
    <property type="match status" value="1"/>
</dbReference>
<evidence type="ECO:0000313" key="5">
    <source>
        <dbReference type="EMBL" id="KAJ2671837.1"/>
    </source>
</evidence>
<organism evidence="5 6">
    <name type="scientific">Coemansia spiralis</name>
    <dbReference type="NCBI Taxonomy" id="417178"/>
    <lineage>
        <taxon>Eukaryota</taxon>
        <taxon>Fungi</taxon>
        <taxon>Fungi incertae sedis</taxon>
        <taxon>Zoopagomycota</taxon>
        <taxon>Kickxellomycotina</taxon>
        <taxon>Kickxellomycetes</taxon>
        <taxon>Kickxellales</taxon>
        <taxon>Kickxellaceae</taxon>
        <taxon>Coemansia</taxon>
    </lineage>
</organism>
<dbReference type="OrthoDB" id="5627at2759"/>
<feature type="region of interest" description="Disordered" evidence="4">
    <location>
        <begin position="1"/>
        <end position="64"/>
    </location>
</feature>
<feature type="region of interest" description="Disordered" evidence="4">
    <location>
        <begin position="88"/>
        <end position="133"/>
    </location>
</feature>
<keyword evidence="3" id="KW-0539">Nucleus</keyword>
<dbReference type="GO" id="GO:0000398">
    <property type="term" value="P:mRNA splicing, via spliceosome"/>
    <property type="evidence" value="ECO:0007669"/>
    <property type="project" value="TreeGrafter"/>
</dbReference>
<evidence type="ECO:0000313" key="6">
    <source>
        <dbReference type="Proteomes" id="UP001151518"/>
    </source>
</evidence>
<dbReference type="InterPro" id="IPR010756">
    <property type="entry name" value="Tls1-like"/>
</dbReference>
<dbReference type="EMBL" id="JANBTW010000093">
    <property type="protein sequence ID" value="KAJ2671837.1"/>
    <property type="molecule type" value="Genomic_DNA"/>
</dbReference>
<evidence type="ECO:0000256" key="2">
    <source>
        <dbReference type="ARBA" id="ARBA00007643"/>
    </source>
</evidence>
<feature type="compositionally biased region" description="Basic residues" evidence="4">
    <location>
        <begin position="1"/>
        <end position="10"/>
    </location>
</feature>
<feature type="compositionally biased region" description="Polar residues" evidence="4">
    <location>
        <begin position="15"/>
        <end position="26"/>
    </location>
</feature>
<reference evidence="5" key="1">
    <citation type="submission" date="2022-07" db="EMBL/GenBank/DDBJ databases">
        <title>Phylogenomic reconstructions and comparative analyses of Kickxellomycotina fungi.</title>
        <authorList>
            <person name="Reynolds N.K."/>
            <person name="Stajich J.E."/>
            <person name="Barry K."/>
            <person name="Grigoriev I.V."/>
            <person name="Crous P."/>
            <person name="Smith M.E."/>
        </authorList>
    </citation>
    <scope>NUCLEOTIDE SEQUENCE</scope>
    <source>
        <strain evidence="5">NRRL 3115</strain>
    </source>
</reference>
<evidence type="ECO:0000256" key="4">
    <source>
        <dbReference type="SAM" id="MobiDB-lite"/>
    </source>
</evidence>
<gene>
    <name evidence="5" type="ORF">GGI25_005336</name>
</gene>
<accession>A0A9W8KUR9</accession>
<protein>
    <recommendedName>
        <fullName evidence="7">Hepatocellular carcinoma-associated antigen 59-domain-containing protein</fullName>
    </recommendedName>
</protein>
<dbReference type="AlphaFoldDB" id="A0A9W8KUR9"/>
<name>A0A9W8KUR9_9FUNG</name>
<comment type="caution">
    <text evidence="5">The sequence shown here is derived from an EMBL/GenBank/DDBJ whole genome shotgun (WGS) entry which is preliminary data.</text>
</comment>
<comment type="similarity">
    <text evidence="2">Belongs to the TLS1 family.</text>
</comment>
<comment type="subcellular location">
    <subcellularLocation>
        <location evidence="1">Nucleus</location>
    </subcellularLocation>
</comment>
<dbReference type="PANTHER" id="PTHR13486:SF2">
    <property type="entry name" value="SPLICING FACTOR C9ORF78"/>
    <property type="match status" value="1"/>
</dbReference>
<evidence type="ECO:0008006" key="7">
    <source>
        <dbReference type="Google" id="ProtNLM"/>
    </source>
</evidence>
<sequence length="302" mass="33476">MPLRRPRNLRRVKDSSTSWENNSNLEPTAAIPQFLSTPAQNTVSTASSLLSSPQPTNEPASNTSAVALEDLLEFQKYRRQKRHGIDVDALAKGERRKKQAKSEPVWNGEEDEEEEGGRKAARSLDGAFTAQTNKLDANKHMMAYIEQEMSRNRGTDALGGDVKEQAAKDRYAQNNRAADDDPYRLPDHLKVLEDKPVSEGNVAMAAKMLTSIQEVDLGAESRATNIRETNKVVLQLGQGAAAHNSTSGHSGGSIDSTDSHSLLMMQHGSGSRFRKHHAEMNDRSSKATDDIVLQRFKKRMRR</sequence>
<proteinExistence type="inferred from homology"/>
<feature type="compositionally biased region" description="Polar residues" evidence="4">
    <location>
        <begin position="243"/>
        <end position="259"/>
    </location>
</feature>
<dbReference type="PANTHER" id="PTHR13486">
    <property type="entry name" value="TELOMERE LENGTH AND SILENCING PROTEIN 1 TLS1 FAMILY MEMBER"/>
    <property type="match status" value="1"/>
</dbReference>